<evidence type="ECO:0000256" key="4">
    <source>
        <dbReference type="ARBA" id="ARBA00023186"/>
    </source>
</evidence>
<name>A0A366DBL5_9NOCA</name>
<sequence>MTTVRRWRFTALEFRTLWESTGRDILPYPLRHWHTVRYESDALRLRRAAAESVRPHVDDDLVRALHVLFAPEARIEVAGFLGRNRERELRAHAGVHYQHGALARQHHAEDGYGDISLAFLPAEQVAGAVADSLPKCAAGRAEPMKIAADELDRPLPPIRDTWRTSPREEFEKFFNRPTTGSIHVGVYPWGSADNRHTVGRKDFQLTDFENDGRYVTFGTRTIVAKPTTRDRIAATLQEMITRTVEEVRAGDHLPR</sequence>
<gene>
    <name evidence="5" type="ORF">DFR74_111129</name>
</gene>
<protein>
    <submittedName>
        <fullName evidence="5">ESAT-6 protein secretion system EspG family protein</fullName>
    </submittedName>
</protein>
<accession>A0A366DBL5</accession>
<comment type="similarity">
    <text evidence="2">Belongs to the EspG family.</text>
</comment>
<dbReference type="Pfam" id="PF14011">
    <property type="entry name" value="ESX-1_EspG"/>
    <property type="match status" value="1"/>
</dbReference>
<dbReference type="AlphaFoldDB" id="A0A366DBL5"/>
<evidence type="ECO:0000256" key="3">
    <source>
        <dbReference type="ARBA" id="ARBA00022490"/>
    </source>
</evidence>
<dbReference type="EMBL" id="QNRE01000011">
    <property type="protein sequence ID" value="RBO87423.1"/>
    <property type="molecule type" value="Genomic_DNA"/>
</dbReference>
<evidence type="ECO:0000313" key="6">
    <source>
        <dbReference type="Proteomes" id="UP000252586"/>
    </source>
</evidence>
<dbReference type="OrthoDB" id="4532341at2"/>
<dbReference type="STRING" id="1210090.GCA_001613185_01534"/>
<keyword evidence="4" id="KW-0143">Chaperone</keyword>
<proteinExistence type="inferred from homology"/>
<evidence type="ECO:0000256" key="1">
    <source>
        <dbReference type="ARBA" id="ARBA00004496"/>
    </source>
</evidence>
<keyword evidence="6" id="KW-1185">Reference proteome</keyword>
<evidence type="ECO:0000313" key="5">
    <source>
        <dbReference type="EMBL" id="RBO87423.1"/>
    </source>
</evidence>
<organism evidence="5 6">
    <name type="scientific">Nocardia puris</name>
    <dbReference type="NCBI Taxonomy" id="208602"/>
    <lineage>
        <taxon>Bacteria</taxon>
        <taxon>Bacillati</taxon>
        <taxon>Actinomycetota</taxon>
        <taxon>Actinomycetes</taxon>
        <taxon>Mycobacteriales</taxon>
        <taxon>Nocardiaceae</taxon>
        <taxon>Nocardia</taxon>
    </lineage>
</organism>
<keyword evidence="3" id="KW-0963">Cytoplasm</keyword>
<evidence type="ECO:0000256" key="2">
    <source>
        <dbReference type="ARBA" id="ARBA00006411"/>
    </source>
</evidence>
<dbReference type="RefSeq" id="WP_067505506.1">
    <property type="nucleotide sequence ID" value="NZ_CP107943.1"/>
</dbReference>
<reference evidence="5 6" key="1">
    <citation type="submission" date="2018-06" db="EMBL/GenBank/DDBJ databases">
        <title>Genomic Encyclopedia of Type Strains, Phase IV (KMG-IV): sequencing the most valuable type-strain genomes for metagenomic binning, comparative biology and taxonomic classification.</title>
        <authorList>
            <person name="Goeker M."/>
        </authorList>
    </citation>
    <scope>NUCLEOTIDE SEQUENCE [LARGE SCALE GENOMIC DNA]</scope>
    <source>
        <strain evidence="5 6">DSM 44599</strain>
    </source>
</reference>
<dbReference type="InterPro" id="IPR025734">
    <property type="entry name" value="EspG"/>
</dbReference>
<comment type="subcellular location">
    <subcellularLocation>
        <location evidence="1">Cytoplasm</location>
    </subcellularLocation>
</comment>
<dbReference type="Proteomes" id="UP000252586">
    <property type="component" value="Unassembled WGS sequence"/>
</dbReference>
<comment type="caution">
    <text evidence="5">The sequence shown here is derived from an EMBL/GenBank/DDBJ whole genome shotgun (WGS) entry which is preliminary data.</text>
</comment>